<name>D4DTM8_NEIEG</name>
<sequence>MADFSVNRHYALFCVSAAFPFACSIKLQHILRWAVSGGFA</sequence>
<protein>
    <submittedName>
        <fullName evidence="1">Uncharacterized protein</fullName>
    </submittedName>
</protein>
<evidence type="ECO:0000313" key="2">
    <source>
        <dbReference type="Proteomes" id="UP000005536"/>
    </source>
</evidence>
<dbReference type="AlphaFoldDB" id="D4DTM8"/>
<reference evidence="1 2" key="1">
    <citation type="submission" date="2010-02" db="EMBL/GenBank/DDBJ databases">
        <authorList>
            <person name="Weinstock G."/>
            <person name="Sodergren E."/>
            <person name="Clifton S."/>
            <person name="Fulton L."/>
            <person name="Fulton B."/>
            <person name="Courtney L."/>
            <person name="Fronick C."/>
            <person name="Harrison M."/>
            <person name="Strong C."/>
            <person name="Farmer C."/>
            <person name="Delahaunty K."/>
            <person name="Markovic C."/>
            <person name="Hall O."/>
            <person name="Minx P."/>
            <person name="Tomlinson C."/>
            <person name="Mitreva M."/>
            <person name="Nelson J."/>
            <person name="Hou S."/>
            <person name="Wollam A."/>
            <person name="Pepin K.H."/>
            <person name="Johnson M."/>
            <person name="Bhonagiri V."/>
            <person name="Zhang X."/>
            <person name="Suruliraj S."/>
            <person name="Warren W."/>
            <person name="Chinwalla A."/>
            <person name="Mardis E.R."/>
            <person name="Wilson R.K."/>
        </authorList>
    </citation>
    <scope>NUCLEOTIDE SEQUENCE [LARGE SCALE GENOMIC DNA]</scope>
    <source>
        <strain evidence="1 2">ATCC 29315</strain>
    </source>
</reference>
<dbReference type="Proteomes" id="UP000005536">
    <property type="component" value="Unassembled WGS sequence"/>
</dbReference>
<dbReference type="EMBL" id="ADBF01000234">
    <property type="protein sequence ID" value="EFE48843.1"/>
    <property type="molecule type" value="Genomic_DNA"/>
</dbReference>
<proteinExistence type="predicted"/>
<comment type="caution">
    <text evidence="1">The sequence shown here is derived from an EMBL/GenBank/DDBJ whole genome shotgun (WGS) entry which is preliminary data.</text>
</comment>
<organism evidence="1 2">
    <name type="scientific">Neisseria elongata subsp. glycolytica ATCC 29315</name>
    <dbReference type="NCBI Taxonomy" id="546263"/>
    <lineage>
        <taxon>Bacteria</taxon>
        <taxon>Pseudomonadati</taxon>
        <taxon>Pseudomonadota</taxon>
        <taxon>Betaproteobacteria</taxon>
        <taxon>Neisseriales</taxon>
        <taxon>Neisseriaceae</taxon>
        <taxon>Neisseria</taxon>
    </lineage>
</organism>
<evidence type="ECO:0000313" key="1">
    <source>
        <dbReference type="EMBL" id="EFE48843.1"/>
    </source>
</evidence>
<gene>
    <name evidence="1" type="ORF">NEIELOOT_02434</name>
</gene>
<accession>D4DTM8</accession>